<accession>A0A0F8TWJ5</accession>
<feature type="compositionally biased region" description="Basic and acidic residues" evidence="1">
    <location>
        <begin position="1"/>
        <end position="60"/>
    </location>
</feature>
<evidence type="ECO:0000313" key="2">
    <source>
        <dbReference type="EMBL" id="KKK11864.1"/>
    </source>
</evidence>
<organism evidence="2 3">
    <name type="scientific">Aspergillus ochraceoroseus</name>
    <dbReference type="NCBI Taxonomy" id="138278"/>
    <lineage>
        <taxon>Eukaryota</taxon>
        <taxon>Fungi</taxon>
        <taxon>Dikarya</taxon>
        <taxon>Ascomycota</taxon>
        <taxon>Pezizomycotina</taxon>
        <taxon>Eurotiomycetes</taxon>
        <taxon>Eurotiomycetidae</taxon>
        <taxon>Eurotiales</taxon>
        <taxon>Aspergillaceae</taxon>
        <taxon>Aspergillus</taxon>
        <taxon>Aspergillus subgen. Nidulantes</taxon>
    </lineage>
</organism>
<name>A0A0F8TWJ5_9EURO</name>
<evidence type="ECO:0000313" key="3">
    <source>
        <dbReference type="Proteomes" id="UP000034947"/>
    </source>
</evidence>
<dbReference type="AlphaFoldDB" id="A0A0F8TWJ5"/>
<evidence type="ECO:0000256" key="1">
    <source>
        <dbReference type="SAM" id="MobiDB-lite"/>
    </source>
</evidence>
<protein>
    <submittedName>
        <fullName evidence="2">Uncharacterized protein</fullName>
    </submittedName>
</protein>
<dbReference type="OrthoDB" id="4526540at2759"/>
<comment type="caution">
    <text evidence="2">The sequence shown here is derived from an EMBL/GenBank/DDBJ whole genome shotgun (WGS) entry which is preliminary data.</text>
</comment>
<feature type="region of interest" description="Disordered" evidence="1">
    <location>
        <begin position="1"/>
        <end position="77"/>
    </location>
</feature>
<sequence>MSEAPKPHQKEGFMERFFHHHREEAKREDEQHQNTQQHNEHGKEPQHSKESKLDKFKDYMHEEEDLDEAGQTYAGLM</sequence>
<reference evidence="2 3" key="1">
    <citation type="submission" date="2015-02" db="EMBL/GenBank/DDBJ databases">
        <title>Draft Genome Sequences of Two Closely-Related Aflatoxigenic Aspergillus Species Obtained from the Cote d'Ivoire.</title>
        <authorList>
            <person name="Moore G.G."/>
            <person name="Beltz S.B."/>
            <person name="Mack B.M."/>
        </authorList>
    </citation>
    <scope>NUCLEOTIDE SEQUENCE [LARGE SCALE GENOMIC DNA]</scope>
    <source>
        <strain evidence="2 3">SRRC1432</strain>
    </source>
</reference>
<proteinExistence type="predicted"/>
<dbReference type="VEuPathDB" id="FungiDB:P175DRAFT_0534799"/>
<dbReference type="EMBL" id="JYKN01003579">
    <property type="protein sequence ID" value="KKK11864.1"/>
    <property type="molecule type" value="Genomic_DNA"/>
</dbReference>
<gene>
    <name evidence="2" type="ORF">AOCH_001007</name>
</gene>
<dbReference type="Proteomes" id="UP000034947">
    <property type="component" value="Unassembled WGS sequence"/>
</dbReference>
<keyword evidence="3" id="KW-1185">Reference proteome</keyword>